<accession>A0A024HFH6</accession>
<dbReference type="Proteomes" id="UP000025241">
    <property type="component" value="Chromosome I"/>
</dbReference>
<dbReference type="RefSeq" id="WP_043251723.1">
    <property type="nucleotide sequence ID" value="NZ_HG322950.1"/>
</dbReference>
<dbReference type="PROSITE" id="PS00519">
    <property type="entry name" value="HTH_ASNC_1"/>
    <property type="match status" value="1"/>
</dbReference>
<dbReference type="PANTHER" id="PTHR30154">
    <property type="entry name" value="LEUCINE-RESPONSIVE REGULATORY PROTEIN"/>
    <property type="match status" value="1"/>
</dbReference>
<dbReference type="Pfam" id="PF13404">
    <property type="entry name" value="HTH_AsnC-type"/>
    <property type="match status" value="1"/>
</dbReference>
<keyword evidence="6" id="KW-1185">Reference proteome</keyword>
<dbReference type="AlphaFoldDB" id="A0A024HFH6"/>
<dbReference type="SMART" id="SM00344">
    <property type="entry name" value="HTH_ASNC"/>
    <property type="match status" value="1"/>
</dbReference>
<keyword evidence="3" id="KW-0804">Transcription</keyword>
<dbReference type="InterPro" id="IPR011008">
    <property type="entry name" value="Dimeric_a/b-barrel"/>
</dbReference>
<reference evidence="5 6" key="1">
    <citation type="submission" date="2013-03" db="EMBL/GenBank/DDBJ databases">
        <authorList>
            <person name="Linke B."/>
        </authorList>
    </citation>
    <scope>NUCLEOTIDE SEQUENCE [LARGE SCALE GENOMIC DNA]</scope>
    <source>
        <strain evidence="5 6">B13</strain>
    </source>
</reference>
<dbReference type="STRING" id="1301098.PKB_2259"/>
<proteinExistence type="predicted"/>
<dbReference type="OrthoDB" id="5476at2"/>
<dbReference type="Pfam" id="PF01037">
    <property type="entry name" value="AsnC_trans_reg"/>
    <property type="match status" value="1"/>
</dbReference>
<evidence type="ECO:0000256" key="1">
    <source>
        <dbReference type="ARBA" id="ARBA00023015"/>
    </source>
</evidence>
<gene>
    <name evidence="5" type="ORF">PKB_2259</name>
</gene>
<keyword evidence="2" id="KW-0238">DNA-binding</keyword>
<reference evidence="5 6" key="2">
    <citation type="submission" date="2014-05" db="EMBL/GenBank/DDBJ databases">
        <title>Genome sequence of the 3-chlorobenzoate degrading bacterium Pseudomonas knackmussii B13 shows multiple evidence for horizontal gene transfer.</title>
        <authorList>
            <person name="Miyazaki R."/>
            <person name="Bertelli C."/>
            <person name="Falquet L."/>
            <person name="Robinson-Rechavi M."/>
            <person name="Gharib W."/>
            <person name="Roy S."/>
            <person name="Van der Meer J.R."/>
        </authorList>
    </citation>
    <scope>NUCLEOTIDE SEQUENCE [LARGE SCALE GENOMIC DNA]</scope>
    <source>
        <strain evidence="5 6">B13</strain>
    </source>
</reference>
<protein>
    <submittedName>
        <fullName evidence="5">AsnC family transcriptional regulator</fullName>
    </submittedName>
</protein>
<dbReference type="InterPro" id="IPR036388">
    <property type="entry name" value="WH-like_DNA-bd_sf"/>
</dbReference>
<dbReference type="InterPro" id="IPR019885">
    <property type="entry name" value="Tscrpt_reg_HTH_AsnC-type_CS"/>
</dbReference>
<dbReference type="InterPro" id="IPR036390">
    <property type="entry name" value="WH_DNA-bd_sf"/>
</dbReference>
<dbReference type="InterPro" id="IPR000485">
    <property type="entry name" value="AsnC-type_HTH_dom"/>
</dbReference>
<dbReference type="PATRIC" id="fig|1301098.3.peg.2254"/>
<dbReference type="GO" id="GO:0005829">
    <property type="term" value="C:cytosol"/>
    <property type="evidence" value="ECO:0007669"/>
    <property type="project" value="TreeGrafter"/>
</dbReference>
<dbReference type="SUPFAM" id="SSF46785">
    <property type="entry name" value="Winged helix' DNA-binding domain"/>
    <property type="match status" value="1"/>
</dbReference>
<dbReference type="InterPro" id="IPR019888">
    <property type="entry name" value="Tscrpt_reg_AsnC-like"/>
</dbReference>
<dbReference type="PRINTS" id="PR00033">
    <property type="entry name" value="HTHASNC"/>
</dbReference>
<dbReference type="SUPFAM" id="SSF54909">
    <property type="entry name" value="Dimeric alpha+beta barrel"/>
    <property type="match status" value="1"/>
</dbReference>
<dbReference type="EMBL" id="HG322950">
    <property type="protein sequence ID" value="CDF83606.1"/>
    <property type="molecule type" value="Genomic_DNA"/>
</dbReference>
<evidence type="ECO:0000256" key="3">
    <source>
        <dbReference type="ARBA" id="ARBA00023163"/>
    </source>
</evidence>
<sequence length="145" mass="16194">MKRILDPLDERILAELTANARIAHAELGAKVNLSRNAVRQRIERLERDGAIQGYTLRIGEGRRPASLISAVIFVYRYDRMRGEAVLDALRGIPEIVQCEVLSGEFDLMLRVEAASPERVHLVWKEIAAMPGVENTVTSFVLSAVI</sequence>
<dbReference type="PROSITE" id="PS50956">
    <property type="entry name" value="HTH_ASNC_2"/>
    <property type="match status" value="1"/>
</dbReference>
<dbReference type="Gene3D" id="1.10.10.10">
    <property type="entry name" value="Winged helix-like DNA-binding domain superfamily/Winged helix DNA-binding domain"/>
    <property type="match status" value="1"/>
</dbReference>
<dbReference type="eggNOG" id="COG1522">
    <property type="taxonomic scope" value="Bacteria"/>
</dbReference>
<evidence type="ECO:0000256" key="2">
    <source>
        <dbReference type="ARBA" id="ARBA00023125"/>
    </source>
</evidence>
<feature type="domain" description="HTH asnC-type" evidence="4">
    <location>
        <begin position="5"/>
        <end position="93"/>
    </location>
</feature>
<dbReference type="GO" id="GO:0043565">
    <property type="term" value="F:sequence-specific DNA binding"/>
    <property type="evidence" value="ECO:0007669"/>
    <property type="project" value="InterPro"/>
</dbReference>
<name>A0A024HFH6_PSEKB</name>
<organism evidence="5 6">
    <name type="scientific">Pseudomonas knackmussii (strain DSM 6978 / CCUG 54928 / LMG 23759 / B13)</name>
    <dbReference type="NCBI Taxonomy" id="1301098"/>
    <lineage>
        <taxon>Bacteria</taxon>
        <taxon>Pseudomonadati</taxon>
        <taxon>Pseudomonadota</taxon>
        <taxon>Gammaproteobacteria</taxon>
        <taxon>Pseudomonadales</taxon>
        <taxon>Pseudomonadaceae</taxon>
        <taxon>Pseudomonas</taxon>
    </lineage>
</organism>
<dbReference type="HOGENOM" id="CLU_091233_5_3_6"/>
<dbReference type="KEGG" id="pkc:PKB_2259"/>
<keyword evidence="1" id="KW-0805">Transcription regulation</keyword>
<evidence type="ECO:0000313" key="6">
    <source>
        <dbReference type="Proteomes" id="UP000025241"/>
    </source>
</evidence>
<evidence type="ECO:0000259" key="4">
    <source>
        <dbReference type="PROSITE" id="PS50956"/>
    </source>
</evidence>
<dbReference type="GO" id="GO:0043200">
    <property type="term" value="P:response to amino acid"/>
    <property type="evidence" value="ECO:0007669"/>
    <property type="project" value="TreeGrafter"/>
</dbReference>
<dbReference type="InterPro" id="IPR019887">
    <property type="entry name" value="Tscrpt_reg_AsnC/Lrp_C"/>
</dbReference>
<dbReference type="Gene3D" id="3.30.70.920">
    <property type="match status" value="1"/>
</dbReference>
<evidence type="ECO:0000313" key="5">
    <source>
        <dbReference type="EMBL" id="CDF83606.1"/>
    </source>
</evidence>
<dbReference type="PANTHER" id="PTHR30154:SF53">
    <property type="entry name" value="HTH-TYPE TRANSCRIPTIONAL REGULATOR LRPC"/>
    <property type="match status" value="1"/>
</dbReference>